<dbReference type="EMBL" id="JAPFFF010000023">
    <property type="protein sequence ID" value="KAK8852733.1"/>
    <property type="molecule type" value="Genomic_DNA"/>
</dbReference>
<dbReference type="Proteomes" id="UP001470230">
    <property type="component" value="Unassembled WGS sequence"/>
</dbReference>
<proteinExistence type="predicted"/>
<sequence length="902" mass="104384">MEAQNADDINKFAQFFDNLLDNDESTRKAASDQILGMLQTNPPFMIDICTSIIMQDDISLRSQRLSFVILCKIFQPTNEQPINIIIERYMSLSNLQRQKLNSAFFRGLLFPQQDIYQQAAFLVSLIVVIEEPQTTVEILNALQDLLISGKYSETAHYASIISFNEIYSSNHVQDLFKKCKNFDQFLILQKNYYYNFLREAFNYPTTFITLLVKTLTSFIQSCSVHFDNRQEQGQILSLFESLLPHVIDSDLFSEITHLIFKLVEIYYLSESLDIERIISITLNGINSNDASFVCYSNQFWKDVADNEIRIINNNILYEKCQSEIKAATVLPTAKYIPEIVRTHKTLKNYTIMFAKRAISDVFLVLTKIDSNDTNVEDLTLNRPHYFAFSLIKKIFNIDPHIVIAKVDELFDISVNSQSWTIHHAFLNALMCMSPRPTDRDTSLIVQKIYEKSSNFILSCTISENDRLVETAISTLCTISKNYSIYSTKQILPTFLTGIEKYLTNSNYLIAVRSLELLQHLVNKMDQEYVDEIFGDLIRIISVALNHPDYLTNDLFYKIFESFQKVIQCASKHSAENVEHFLNKFIIVNLLKSTTLMIEPQSVYMMQQCLFQTIRVIFEHFSDELINDAGELLKLLFNPEDPLLRKMKREVTDDVLLTLTKIISSLGEYVNDFVQFIINYIDFSLQSGSPSIIKNSIIVIAALFDSLLDINLILDKLPGVIGFVLNSLENKLFNPEFYPEVGKNLYFVIIKITKNQFFDVTLRDKFFEIYRRMYSGNSSLPVDFLNDVDFANSVLECVCLGYSGIIQFSQFEEDRSFLLQNVKELFVPARYFIKLNQIYDKTLKAFLKLLDAAMSYVPRKKNHLIRININSSLLILARAKYADSDDKITEDYVLNLWIKYINL</sequence>
<dbReference type="InterPro" id="IPR011989">
    <property type="entry name" value="ARM-like"/>
</dbReference>
<reference evidence="1 2" key="1">
    <citation type="submission" date="2024-04" db="EMBL/GenBank/DDBJ databases">
        <title>Tritrichomonas musculus Genome.</title>
        <authorList>
            <person name="Alves-Ferreira E."/>
            <person name="Grigg M."/>
            <person name="Lorenzi H."/>
            <person name="Galac M."/>
        </authorList>
    </citation>
    <scope>NUCLEOTIDE SEQUENCE [LARGE SCALE GENOMIC DNA]</scope>
    <source>
        <strain evidence="1 2">EAF2021</strain>
    </source>
</reference>
<gene>
    <name evidence="1" type="ORF">M9Y10_017722</name>
</gene>
<name>A0ABR2HUM7_9EUKA</name>
<keyword evidence="2" id="KW-1185">Reference proteome</keyword>
<dbReference type="InterPro" id="IPR016024">
    <property type="entry name" value="ARM-type_fold"/>
</dbReference>
<evidence type="ECO:0000313" key="1">
    <source>
        <dbReference type="EMBL" id="KAK8852733.1"/>
    </source>
</evidence>
<evidence type="ECO:0000313" key="2">
    <source>
        <dbReference type="Proteomes" id="UP001470230"/>
    </source>
</evidence>
<dbReference type="SUPFAM" id="SSF48371">
    <property type="entry name" value="ARM repeat"/>
    <property type="match status" value="1"/>
</dbReference>
<dbReference type="Gene3D" id="1.25.10.10">
    <property type="entry name" value="Leucine-rich Repeat Variant"/>
    <property type="match status" value="1"/>
</dbReference>
<organism evidence="1 2">
    <name type="scientific">Tritrichomonas musculus</name>
    <dbReference type="NCBI Taxonomy" id="1915356"/>
    <lineage>
        <taxon>Eukaryota</taxon>
        <taxon>Metamonada</taxon>
        <taxon>Parabasalia</taxon>
        <taxon>Tritrichomonadida</taxon>
        <taxon>Tritrichomonadidae</taxon>
        <taxon>Tritrichomonas</taxon>
    </lineage>
</organism>
<accession>A0ABR2HUM7</accession>
<comment type="caution">
    <text evidence="1">The sequence shown here is derived from an EMBL/GenBank/DDBJ whole genome shotgun (WGS) entry which is preliminary data.</text>
</comment>
<protein>
    <submittedName>
        <fullName evidence="1">Sister chromatid cohesion protein 2</fullName>
    </submittedName>
</protein>